<organism evidence="2 3">
    <name type="scientific">Brucella daejeonensis</name>
    <dbReference type="NCBI Taxonomy" id="659015"/>
    <lineage>
        <taxon>Bacteria</taxon>
        <taxon>Pseudomonadati</taxon>
        <taxon>Pseudomonadota</taxon>
        <taxon>Alphaproteobacteria</taxon>
        <taxon>Hyphomicrobiales</taxon>
        <taxon>Brucellaceae</taxon>
        <taxon>Brucella/Ochrobactrum group</taxon>
        <taxon>Brucella</taxon>
    </lineage>
</organism>
<protein>
    <submittedName>
        <fullName evidence="2">Uncharacterized protein</fullName>
    </submittedName>
</protein>
<gene>
    <name evidence="2" type="ORF">FHS76_003473</name>
</gene>
<name>A0A7W9B039_9HYPH</name>
<keyword evidence="3" id="KW-1185">Reference proteome</keyword>
<accession>A0A7W9B039</accession>
<evidence type="ECO:0000256" key="1">
    <source>
        <dbReference type="SAM" id="Phobius"/>
    </source>
</evidence>
<dbReference type="Proteomes" id="UP000555546">
    <property type="component" value="Unassembled WGS sequence"/>
</dbReference>
<dbReference type="AlphaFoldDB" id="A0A7W9B039"/>
<evidence type="ECO:0000313" key="2">
    <source>
        <dbReference type="EMBL" id="MBB5703566.1"/>
    </source>
</evidence>
<dbReference type="EMBL" id="JACIJG010000015">
    <property type="protein sequence ID" value="MBB5703566.1"/>
    <property type="molecule type" value="Genomic_DNA"/>
</dbReference>
<keyword evidence="1" id="KW-0812">Transmembrane</keyword>
<dbReference type="RefSeq" id="WP_183655487.1">
    <property type="nucleotide sequence ID" value="NZ_JACIJG010000015.1"/>
</dbReference>
<comment type="caution">
    <text evidence="2">The sequence shown here is derived from an EMBL/GenBank/DDBJ whole genome shotgun (WGS) entry which is preliminary data.</text>
</comment>
<keyword evidence="1" id="KW-1133">Transmembrane helix</keyword>
<sequence length="68" mass="7605">MNFILVWLLVGAAVYIALFLKKRRCEPKNTKAYEELPLIARILGAVFFIVVWPLALLELLSGGSNDGE</sequence>
<reference evidence="2 3" key="1">
    <citation type="submission" date="2020-08" db="EMBL/GenBank/DDBJ databases">
        <title>Genomic Encyclopedia of Type Strains, Phase IV (KMG-IV): sequencing the most valuable type-strain genomes for metagenomic binning, comparative biology and taxonomic classification.</title>
        <authorList>
            <person name="Goeker M."/>
        </authorList>
    </citation>
    <scope>NUCLEOTIDE SEQUENCE [LARGE SCALE GENOMIC DNA]</scope>
    <source>
        <strain evidence="2 3">DSM 26944</strain>
    </source>
</reference>
<evidence type="ECO:0000313" key="3">
    <source>
        <dbReference type="Proteomes" id="UP000555546"/>
    </source>
</evidence>
<proteinExistence type="predicted"/>
<keyword evidence="1" id="KW-0472">Membrane</keyword>
<feature type="transmembrane region" description="Helical" evidence="1">
    <location>
        <begin position="38"/>
        <end position="60"/>
    </location>
</feature>